<dbReference type="InterPro" id="IPR014217">
    <property type="entry name" value="Spore_III_AA"/>
</dbReference>
<dbReference type="Gene3D" id="3.40.50.300">
    <property type="entry name" value="P-loop containing nucleotide triphosphate hydrolases"/>
    <property type="match status" value="1"/>
</dbReference>
<evidence type="ECO:0000313" key="4">
    <source>
        <dbReference type="EMBL" id="MBL4937917.1"/>
    </source>
</evidence>
<dbReference type="PANTHER" id="PTHR20953">
    <property type="entry name" value="KINASE-RELATED"/>
    <property type="match status" value="1"/>
</dbReference>
<dbReference type="PANTHER" id="PTHR20953:SF3">
    <property type="entry name" value="P-LOOP CONTAINING NUCLEOSIDE TRIPHOSPHATE HYDROLASES SUPERFAMILY PROTEIN"/>
    <property type="match status" value="1"/>
</dbReference>
<evidence type="ECO:0000256" key="1">
    <source>
        <dbReference type="ARBA" id="ARBA00022741"/>
    </source>
</evidence>
<dbReference type="InterPro" id="IPR045735">
    <property type="entry name" value="Spore_III_AA_AAA+_ATPase"/>
</dbReference>
<dbReference type="RefSeq" id="WP_202750658.1">
    <property type="nucleotide sequence ID" value="NZ_JAESWC010000018.1"/>
</dbReference>
<evidence type="ECO:0000313" key="5">
    <source>
        <dbReference type="Proteomes" id="UP000632377"/>
    </source>
</evidence>
<dbReference type="InterPro" id="IPR003593">
    <property type="entry name" value="AAA+_ATPase"/>
</dbReference>
<dbReference type="NCBIfam" id="TIGR02858">
    <property type="entry name" value="spore_III_AA"/>
    <property type="match status" value="1"/>
</dbReference>
<dbReference type="InterPro" id="IPR027417">
    <property type="entry name" value="P-loop_NTPase"/>
</dbReference>
<feature type="domain" description="AAA+ ATPase" evidence="3">
    <location>
        <begin position="137"/>
        <end position="286"/>
    </location>
</feature>
<dbReference type="SMART" id="SM00382">
    <property type="entry name" value="AAA"/>
    <property type="match status" value="1"/>
</dbReference>
<protein>
    <submittedName>
        <fullName evidence="4">Stage III sporulation protein AA</fullName>
    </submittedName>
</protein>
<proteinExistence type="predicted"/>
<keyword evidence="2" id="KW-0067">ATP-binding</keyword>
<reference evidence="4 5" key="1">
    <citation type="submission" date="2021-01" db="EMBL/GenBank/DDBJ databases">
        <title>Genome public.</title>
        <authorList>
            <person name="Liu C."/>
            <person name="Sun Q."/>
        </authorList>
    </citation>
    <scope>NUCLEOTIDE SEQUENCE [LARGE SCALE GENOMIC DNA]</scope>
    <source>
        <strain evidence="4 5">YIM B02515</strain>
    </source>
</reference>
<dbReference type="Proteomes" id="UP000632377">
    <property type="component" value="Unassembled WGS sequence"/>
</dbReference>
<name>A0ABS1TFQ5_9CLOT</name>
<dbReference type="Pfam" id="PF19568">
    <property type="entry name" value="Spore_III_AA"/>
    <property type="match status" value="1"/>
</dbReference>
<evidence type="ECO:0000256" key="2">
    <source>
        <dbReference type="ARBA" id="ARBA00022840"/>
    </source>
</evidence>
<sequence>MKDTKDVLEVLPIHIKKIFANLKGLEEMQEIRLKVNKPLIIQIGNEEIITDYIATLQDIKLILQHISNYSIYAYEEEIKQGYLTIKGGHRVGMCGSCVVEDGKIKTIKSLGSVNIRVCKEIEGCSNKVIPFILDNNQALNTIIISPPRCGKTTLIRDIARNLSDGIKAINLRGRKVCIIDERSEISGCYNAVPQMNVGVRTDVLDNCPKAEGIMMAIRSMAPEIIICDEIGTYKDIESILMALSSGIKLITTIHGYGIEDLYNRKVFKDVIDNHVFQRAIVLSDKNGVGTVEFIYDFEKMDKLWRKQDD</sequence>
<dbReference type="SUPFAM" id="SSF52540">
    <property type="entry name" value="P-loop containing nucleoside triphosphate hydrolases"/>
    <property type="match status" value="1"/>
</dbReference>
<accession>A0ABS1TFQ5</accession>
<keyword evidence="1" id="KW-0547">Nucleotide-binding</keyword>
<organism evidence="4 5">
    <name type="scientific">Clostridium rhizosphaerae</name>
    <dbReference type="NCBI Taxonomy" id="2803861"/>
    <lineage>
        <taxon>Bacteria</taxon>
        <taxon>Bacillati</taxon>
        <taxon>Bacillota</taxon>
        <taxon>Clostridia</taxon>
        <taxon>Eubacteriales</taxon>
        <taxon>Clostridiaceae</taxon>
        <taxon>Clostridium</taxon>
    </lineage>
</organism>
<evidence type="ECO:0000259" key="3">
    <source>
        <dbReference type="SMART" id="SM00382"/>
    </source>
</evidence>
<gene>
    <name evidence="4" type="primary">spoIIIAA</name>
    <name evidence="4" type="ORF">JK636_19595</name>
</gene>
<keyword evidence="5" id="KW-1185">Reference proteome</keyword>
<dbReference type="EMBL" id="JAESWC010000018">
    <property type="protein sequence ID" value="MBL4937917.1"/>
    <property type="molecule type" value="Genomic_DNA"/>
</dbReference>
<comment type="caution">
    <text evidence="4">The sequence shown here is derived from an EMBL/GenBank/DDBJ whole genome shotgun (WGS) entry which is preliminary data.</text>
</comment>